<accession>A0ABW5XJV8</accession>
<keyword evidence="8" id="KW-1185">Reference proteome</keyword>
<evidence type="ECO:0000256" key="2">
    <source>
        <dbReference type="ARBA" id="ARBA00022692"/>
    </source>
</evidence>
<evidence type="ECO:0000256" key="4">
    <source>
        <dbReference type="ARBA" id="ARBA00022989"/>
    </source>
</evidence>
<protein>
    <recommendedName>
        <fullName evidence="9">Oligosaccharide biosynthesis protein Alg14</fullName>
    </recommendedName>
</protein>
<feature type="transmembrane region" description="Helical" evidence="6">
    <location>
        <begin position="108"/>
        <end position="127"/>
    </location>
</feature>
<dbReference type="PANTHER" id="PTHR12154:SF4">
    <property type="entry name" value="UDP-N-ACETYLGLUCOSAMINE TRANSFERASE SUBUNIT ALG14 HOMOLOG"/>
    <property type="match status" value="1"/>
</dbReference>
<dbReference type="Pfam" id="PF08660">
    <property type="entry name" value="Alg14"/>
    <property type="match status" value="1"/>
</dbReference>
<evidence type="ECO:0000256" key="3">
    <source>
        <dbReference type="ARBA" id="ARBA00022824"/>
    </source>
</evidence>
<dbReference type="RefSeq" id="WP_377123800.1">
    <property type="nucleotide sequence ID" value="NZ_JBHUON010000003.1"/>
</dbReference>
<dbReference type="Proteomes" id="UP001597601">
    <property type="component" value="Unassembled WGS sequence"/>
</dbReference>
<keyword evidence="3" id="KW-0256">Endoplasmic reticulum</keyword>
<keyword evidence="2 6" id="KW-0812">Transmembrane</keyword>
<proteinExistence type="predicted"/>
<feature type="transmembrane region" description="Helical" evidence="6">
    <location>
        <begin position="12"/>
        <end position="32"/>
    </location>
</feature>
<comment type="subcellular location">
    <subcellularLocation>
        <location evidence="1">Endoplasmic reticulum membrane</location>
        <topology evidence="1">Single-pass membrane protein</topology>
    </subcellularLocation>
</comment>
<dbReference type="EMBL" id="JBHUON010000003">
    <property type="protein sequence ID" value="MFD2863855.1"/>
    <property type="molecule type" value="Genomic_DNA"/>
</dbReference>
<sequence>MQTRQLTFLRSMLALTDFVLLNVCLFAGFHFATKFGIFFTNPDMYTGVAFMWISWVISTGMFRLYSEYTIYKLSDIYKATWRSVTFHVVLFSAYILSVHVVIHFAFIYSLIVISGFAFSRIVCYVLMPLIKLDFENRNANILAIASVGGHWIELLRIMPLFKEKSVTFISNKKTLKDTVEGHAFYTVPDANKDSKIDLIRCVVKVCGYILFLRPHVIITTGAAPGLLGILVGKILGIKTIWIDSIANAEKLSLSGSIAMWLADRVYTQWEHLATEPKLVYSGNLL</sequence>
<evidence type="ECO:0000256" key="6">
    <source>
        <dbReference type="SAM" id="Phobius"/>
    </source>
</evidence>
<keyword evidence="5 6" id="KW-0472">Membrane</keyword>
<feature type="transmembrane region" description="Helical" evidence="6">
    <location>
        <begin position="84"/>
        <end position="102"/>
    </location>
</feature>
<evidence type="ECO:0000313" key="7">
    <source>
        <dbReference type="EMBL" id="MFD2863855.1"/>
    </source>
</evidence>
<feature type="transmembrane region" description="Helical" evidence="6">
    <location>
        <begin position="44"/>
        <end position="64"/>
    </location>
</feature>
<evidence type="ECO:0000313" key="8">
    <source>
        <dbReference type="Proteomes" id="UP001597601"/>
    </source>
</evidence>
<evidence type="ECO:0000256" key="5">
    <source>
        <dbReference type="ARBA" id="ARBA00023136"/>
    </source>
</evidence>
<gene>
    <name evidence="7" type="ORF">ACFSYC_04065</name>
</gene>
<organism evidence="7 8">
    <name type="scientific">Mucilaginibacter antarcticus</name>
    <dbReference type="NCBI Taxonomy" id="1855725"/>
    <lineage>
        <taxon>Bacteria</taxon>
        <taxon>Pseudomonadati</taxon>
        <taxon>Bacteroidota</taxon>
        <taxon>Sphingobacteriia</taxon>
        <taxon>Sphingobacteriales</taxon>
        <taxon>Sphingobacteriaceae</taxon>
        <taxon>Mucilaginibacter</taxon>
    </lineage>
</organism>
<name>A0ABW5XJV8_9SPHI</name>
<reference evidence="8" key="1">
    <citation type="journal article" date="2019" name="Int. J. Syst. Evol. Microbiol.">
        <title>The Global Catalogue of Microorganisms (GCM) 10K type strain sequencing project: providing services to taxonomists for standard genome sequencing and annotation.</title>
        <authorList>
            <consortium name="The Broad Institute Genomics Platform"/>
            <consortium name="The Broad Institute Genome Sequencing Center for Infectious Disease"/>
            <person name="Wu L."/>
            <person name="Ma J."/>
        </authorList>
    </citation>
    <scope>NUCLEOTIDE SEQUENCE [LARGE SCALE GENOMIC DNA]</scope>
    <source>
        <strain evidence="8">KCTC 52232</strain>
    </source>
</reference>
<evidence type="ECO:0008006" key="9">
    <source>
        <dbReference type="Google" id="ProtNLM"/>
    </source>
</evidence>
<comment type="caution">
    <text evidence="7">The sequence shown here is derived from an EMBL/GenBank/DDBJ whole genome shotgun (WGS) entry which is preliminary data.</text>
</comment>
<dbReference type="PANTHER" id="PTHR12154">
    <property type="entry name" value="GLYCOSYL TRANSFERASE-RELATED"/>
    <property type="match status" value="1"/>
</dbReference>
<dbReference type="Gene3D" id="3.40.50.2000">
    <property type="entry name" value="Glycogen Phosphorylase B"/>
    <property type="match status" value="1"/>
</dbReference>
<evidence type="ECO:0000256" key="1">
    <source>
        <dbReference type="ARBA" id="ARBA00004389"/>
    </source>
</evidence>
<keyword evidence="4 6" id="KW-1133">Transmembrane helix</keyword>
<dbReference type="InterPro" id="IPR013969">
    <property type="entry name" value="Oligosacch_biosynth_Alg14"/>
</dbReference>